<accession>A0ABX0UGE0</accession>
<dbReference type="EMBL" id="JAASQJ010000001">
    <property type="protein sequence ID" value="NIJ51114.1"/>
    <property type="molecule type" value="Genomic_DNA"/>
</dbReference>
<evidence type="ECO:0000313" key="2">
    <source>
        <dbReference type="Proteomes" id="UP001179181"/>
    </source>
</evidence>
<comment type="caution">
    <text evidence="1">The sequence shown here is derived from an EMBL/GenBank/DDBJ whole genome shotgun (WGS) entry which is preliminary data.</text>
</comment>
<reference evidence="1 2" key="1">
    <citation type="submission" date="2020-03" db="EMBL/GenBank/DDBJ databases">
        <title>Genomic Encyclopedia of Type Strains, Phase IV (KMG-IV): sequencing the most valuable type-strain genomes for metagenomic binning, comparative biology and taxonomic classification.</title>
        <authorList>
            <person name="Goeker M."/>
        </authorList>
    </citation>
    <scope>NUCLEOTIDE SEQUENCE [LARGE SCALE GENOMIC DNA]</scope>
    <source>
        <strain evidence="1 2">DSM 102865</strain>
    </source>
</reference>
<dbReference type="InterPro" id="IPR019853">
    <property type="entry name" value="GldB-like"/>
</dbReference>
<proteinExistence type="predicted"/>
<name>A0ABX0UGE0_9BACT</name>
<dbReference type="RefSeq" id="WP_229211736.1">
    <property type="nucleotide sequence ID" value="NZ_JAASQJ010000001.1"/>
</dbReference>
<dbReference type="Pfam" id="PF25594">
    <property type="entry name" value="GldB_lipo"/>
    <property type="match status" value="1"/>
</dbReference>
<dbReference type="PROSITE" id="PS51257">
    <property type="entry name" value="PROKAR_LIPOPROTEIN"/>
    <property type="match status" value="1"/>
</dbReference>
<keyword evidence="2" id="KW-1185">Reference proteome</keyword>
<gene>
    <name evidence="1" type="ORF">FHS68_000270</name>
</gene>
<evidence type="ECO:0008006" key="3">
    <source>
        <dbReference type="Google" id="ProtNLM"/>
    </source>
</evidence>
<evidence type="ECO:0000313" key="1">
    <source>
        <dbReference type="EMBL" id="NIJ51114.1"/>
    </source>
</evidence>
<sequence>MLPIFYRMLYFKGFTIMIFLVVISFSCNTDKTQEADNSSTVSNLVSENLDQEFFACKSVDEVQGFLKKHPSLTKFYFADSSVDSTQLAQQLFSISQNPDFQSFRNQLDSLIGSRDETILKPLSKAFRQIRYYYPGFNVPKIQFMVTGFTGNDLYISDSLIIIGLDYFGGPAARYRPNVFDYQLRRYQKEYIVPSILFFESNQFNRINLGDQTMLADMIGYGKGYEFVKQIMPETPDSLIVGYSEENLGRTYNSQQQIWSYFIASKLLYEKSDLIKRKFIEERPFTSEIGAKIPGAIARWIGWRIVSRYVAENPEVTLPQLMEIDNAPRILQESGYKGQPDEEQ</sequence>
<protein>
    <recommendedName>
        <fullName evidence="3">Gliding motility protein</fullName>
    </recommendedName>
</protein>
<organism evidence="1 2">
    <name type="scientific">Dyadobacter arcticus</name>
    <dbReference type="NCBI Taxonomy" id="1078754"/>
    <lineage>
        <taxon>Bacteria</taxon>
        <taxon>Pseudomonadati</taxon>
        <taxon>Bacteroidota</taxon>
        <taxon>Cytophagia</taxon>
        <taxon>Cytophagales</taxon>
        <taxon>Spirosomataceae</taxon>
        <taxon>Dyadobacter</taxon>
    </lineage>
</organism>
<dbReference type="Proteomes" id="UP001179181">
    <property type="component" value="Unassembled WGS sequence"/>
</dbReference>